<reference evidence="1" key="1">
    <citation type="journal article" date="2002" name="Microbiology">
        <title>A polymorphic region in Mycobacterium abscessus contains a novel insertion sequence element.</title>
        <authorList>
            <person name="Howard S.T."/>
            <person name="Byrd T.F."/>
            <person name="Lyons C.R."/>
        </authorList>
    </citation>
    <scope>NUCLEOTIDE SEQUENCE</scope>
    <source>
        <strain evidence="1">390R</strain>
    </source>
</reference>
<dbReference type="InterPro" id="IPR009078">
    <property type="entry name" value="Ferritin-like_SF"/>
</dbReference>
<sequence>MPKSCGNSREPYPVLLHARWASWSAWPHGTIQPSRGEGKMAFAYSDMLETIKNKQWALADIDWDAPGAELITDEQRPKLKQFMSDVVWIEHVGARAFAAMAPKAPFEALGDIYRYFHAEEQRHANAELALMRRWGMLEEGEKPVPNKNIRLVIEWLDRYAEALPLTVIGAAIPALETALDGALLKFLLDEVDDPVCGEVFNKVNSDESRHLAVGFQVLNDLGASPMRIHAIQTAGALVDPRILTGALLYIPLLTRMLMNLNAMGLSEEKLYNAVTRYANVGDRSEHTRRVPGYHILKAHMSSSIKRSQPLHFVSQRLGNAIDVFPVQIFGRPPSWTDELTYEPVAK</sequence>
<gene>
    <name evidence="1" type="primary">ORF R7</name>
</gene>
<dbReference type="AlphaFoldDB" id="Q8GNL3"/>
<evidence type="ECO:0000313" key="1">
    <source>
        <dbReference type="EMBL" id="AAN38716.1"/>
    </source>
</evidence>
<dbReference type="SUPFAM" id="SSF47240">
    <property type="entry name" value="Ferritin-like"/>
    <property type="match status" value="1"/>
</dbReference>
<dbReference type="EMBL" id="AF513500">
    <property type="protein sequence ID" value="AAN38716.1"/>
    <property type="molecule type" value="Genomic_DNA"/>
</dbReference>
<proteinExistence type="predicted"/>
<protein>
    <submittedName>
        <fullName evidence="1">Uncharacterized protein ORF R7</fullName>
    </submittedName>
</protein>
<name>Q8GNL3_9MYCO</name>
<organism evidence="1">
    <name type="scientific">Mycobacteroides abscessus</name>
    <dbReference type="NCBI Taxonomy" id="36809"/>
    <lineage>
        <taxon>Bacteria</taxon>
        <taxon>Bacillati</taxon>
        <taxon>Actinomycetota</taxon>
        <taxon>Actinomycetes</taxon>
        <taxon>Mycobacteriales</taxon>
        <taxon>Mycobacteriaceae</taxon>
        <taxon>Mycobacteroides</taxon>
    </lineage>
</organism>
<accession>Q8GNL3</accession>